<keyword evidence="2 4" id="KW-0548">Nucleotidyltransferase</keyword>
<evidence type="ECO:0000256" key="2">
    <source>
        <dbReference type="ARBA" id="ARBA00022695"/>
    </source>
</evidence>
<dbReference type="PROSITE" id="PS50507">
    <property type="entry name" value="RDRP_SSRNA_POS"/>
    <property type="match status" value="1"/>
</dbReference>
<dbReference type="SUPFAM" id="SSF56672">
    <property type="entry name" value="DNA/RNA polymerases"/>
    <property type="match status" value="1"/>
</dbReference>
<gene>
    <name evidence="6" type="ORF">H1Bulk28FD105_000002</name>
</gene>
<name>A0A514D5R3_9VIRU</name>
<evidence type="ECO:0000313" key="6">
    <source>
        <dbReference type="EMBL" id="QDH88963.1"/>
    </source>
</evidence>
<dbReference type="GO" id="GO:0003968">
    <property type="term" value="F:RNA-directed RNA polymerase activity"/>
    <property type="evidence" value="ECO:0007669"/>
    <property type="project" value="UniProtKB-KW"/>
</dbReference>
<feature type="domain" description="RdRp catalytic" evidence="5">
    <location>
        <begin position="191"/>
        <end position="299"/>
    </location>
</feature>
<reference evidence="6" key="1">
    <citation type="submission" date="2019-05" db="EMBL/GenBank/DDBJ databases">
        <title>Metatranscriptomic reconstruction reveals RNA viruses with the potential to shape carbon cycling in soil.</title>
        <authorList>
            <person name="Starr E.P."/>
            <person name="Nuccio E."/>
            <person name="Pett-Ridge J."/>
            <person name="Banfield J.F."/>
            <person name="Firestone M.K."/>
        </authorList>
    </citation>
    <scope>NUCLEOTIDE SEQUENCE</scope>
    <source>
        <strain evidence="6">H1_Bulk_28_FD_scaffold_105</strain>
    </source>
</reference>
<evidence type="ECO:0000256" key="3">
    <source>
        <dbReference type="ARBA" id="ARBA00022953"/>
    </source>
</evidence>
<keyword evidence="4 6" id="KW-0696">RNA-directed RNA polymerase</keyword>
<dbReference type="EC" id="2.7.7.48" evidence="4"/>
<accession>A0A514D5R3</accession>
<keyword evidence="4" id="KW-0547">Nucleotide-binding</keyword>
<dbReference type="EMBL" id="MN034501">
    <property type="protein sequence ID" value="QDH88963.1"/>
    <property type="molecule type" value="Genomic_DNA"/>
</dbReference>
<comment type="catalytic activity">
    <reaction evidence="4">
        <text>RNA(n) + a ribonucleoside 5'-triphosphate = RNA(n+1) + diphosphate</text>
        <dbReference type="Rhea" id="RHEA:21248"/>
        <dbReference type="Rhea" id="RHEA-COMP:14527"/>
        <dbReference type="Rhea" id="RHEA-COMP:17342"/>
        <dbReference type="ChEBI" id="CHEBI:33019"/>
        <dbReference type="ChEBI" id="CHEBI:61557"/>
        <dbReference type="ChEBI" id="CHEBI:140395"/>
        <dbReference type="EC" id="2.7.7.48"/>
    </reaction>
</comment>
<dbReference type="GO" id="GO:0039694">
    <property type="term" value="P:viral RNA genome replication"/>
    <property type="evidence" value="ECO:0007669"/>
    <property type="project" value="InterPro"/>
</dbReference>
<protein>
    <recommendedName>
        <fullName evidence="4">RNA-directed RNA polymerase</fullName>
        <ecNumber evidence="4">2.7.7.48</ecNumber>
    </recommendedName>
</protein>
<dbReference type="GO" id="GO:0003723">
    <property type="term" value="F:RNA binding"/>
    <property type="evidence" value="ECO:0007669"/>
    <property type="project" value="InterPro"/>
</dbReference>
<evidence type="ECO:0000256" key="1">
    <source>
        <dbReference type="ARBA" id="ARBA00022679"/>
    </source>
</evidence>
<evidence type="ECO:0000256" key="4">
    <source>
        <dbReference type="RuleBase" id="RU363062"/>
    </source>
</evidence>
<sequence length="482" mass="55023">MEIREDGVYSETLAYTESEQTVWTQINPFRQPYTHNVSINNERLAVINRLLRVTPEPTQGFPVMRLKVAVVEKAGRWETAKRIDATKTGHRYAAAAASLASEPMQRMDWKLKLFIKVEKHYKSPVKEPRTIQHRQERYTLELARYLQPLEDAFISHYSALRYNTQEVYTTKGLTNEKKATAISEHWDRVGVWALCLDFSRFDCHVTLDALKATHAWYKAHYPGDDYLSWLLSKQEETKGKTALGTKYRRVGGRCSGDIDTSLGNTLINITLLRTITDALIIAEGDDSIIIGTPEQVLRAKAALDSVSSRFGFKLEGEIAYSLEEIDYCSARVTKCGMVRIWPKPVTTDGWSVSKYPDKVKAYISRSMAISMLYAYHEQPVYDKLALNFWARSKEYAVKRTYALNEGIKGVNYSASLEHVIARARRDKSPDTRASFAMATDVSPHEQRALERKLAIPFVRVGRMDTETLESLRRRPNQMGSLS</sequence>
<dbReference type="InterPro" id="IPR043502">
    <property type="entry name" value="DNA/RNA_pol_sf"/>
</dbReference>
<proteinExistence type="predicted"/>
<dbReference type="InterPro" id="IPR007094">
    <property type="entry name" value="RNA-dir_pol_PSvirus"/>
</dbReference>
<organism evidence="6">
    <name type="scientific">Riboviria sp</name>
    <dbReference type="NCBI Taxonomy" id="2585031"/>
    <lineage>
        <taxon>Viruses</taxon>
        <taxon>Riboviria</taxon>
    </lineage>
</organism>
<evidence type="ECO:0000259" key="5">
    <source>
        <dbReference type="PROSITE" id="PS50507"/>
    </source>
</evidence>
<dbReference type="Pfam" id="PF00998">
    <property type="entry name" value="RdRP_3"/>
    <property type="match status" value="1"/>
</dbReference>
<dbReference type="InterPro" id="IPR002166">
    <property type="entry name" value="RNA_pol_HCV"/>
</dbReference>
<dbReference type="GO" id="GO:0000166">
    <property type="term" value="F:nucleotide binding"/>
    <property type="evidence" value="ECO:0007669"/>
    <property type="project" value="UniProtKB-KW"/>
</dbReference>
<keyword evidence="3 4" id="KW-0693">Viral RNA replication</keyword>
<keyword evidence="1 4" id="KW-0808">Transferase</keyword>